<evidence type="ECO:0000259" key="2">
    <source>
        <dbReference type="Pfam" id="PF12804"/>
    </source>
</evidence>
<proteinExistence type="predicted"/>
<dbReference type="PANTHER" id="PTHR43777">
    <property type="entry name" value="MOLYBDENUM COFACTOR CYTIDYLYLTRANSFERASE"/>
    <property type="match status" value="1"/>
</dbReference>
<keyword evidence="5" id="KW-1185">Reference proteome</keyword>
<dbReference type="SUPFAM" id="SSF53448">
    <property type="entry name" value="Nucleotide-diphospho-sugar transferases"/>
    <property type="match status" value="1"/>
</dbReference>
<gene>
    <name evidence="4" type="ORF">J2S75_000815</name>
</gene>
<evidence type="ECO:0000313" key="5">
    <source>
        <dbReference type="Proteomes" id="UP001224682"/>
    </source>
</evidence>
<organism evidence="4 5">
    <name type="scientific">Ancylobacter polymorphus</name>
    <dbReference type="NCBI Taxonomy" id="223390"/>
    <lineage>
        <taxon>Bacteria</taxon>
        <taxon>Pseudomonadati</taxon>
        <taxon>Pseudomonadota</taxon>
        <taxon>Alphaproteobacteria</taxon>
        <taxon>Hyphomicrobiales</taxon>
        <taxon>Xanthobacteraceae</taxon>
        <taxon>Ancylobacter</taxon>
    </lineage>
</organism>
<keyword evidence="1" id="KW-0460">Magnesium</keyword>
<comment type="caution">
    <text evidence="4">The sequence shown here is derived from an EMBL/GenBank/DDBJ whole genome shotgun (WGS) entry which is preliminary data.</text>
</comment>
<evidence type="ECO:0000313" key="4">
    <source>
        <dbReference type="EMBL" id="MDQ0301804.1"/>
    </source>
</evidence>
<dbReference type="InterPro" id="IPR029044">
    <property type="entry name" value="Nucleotide-diphossugar_trans"/>
</dbReference>
<dbReference type="EMBL" id="JAUSUI010000001">
    <property type="protein sequence ID" value="MDQ0301804.1"/>
    <property type="molecule type" value="Genomic_DNA"/>
</dbReference>
<dbReference type="InterPro" id="IPR027051">
    <property type="entry name" value="XdhC_Rossmann_dom"/>
</dbReference>
<accession>A0ABU0B893</accession>
<name>A0ABU0B893_9HYPH</name>
<dbReference type="Proteomes" id="UP001224682">
    <property type="component" value="Unassembled WGS sequence"/>
</dbReference>
<keyword evidence="4" id="KW-0808">Transferase</keyword>
<dbReference type="InterPro" id="IPR025877">
    <property type="entry name" value="MobA-like_NTP_Trfase"/>
</dbReference>
<evidence type="ECO:0000259" key="3">
    <source>
        <dbReference type="Pfam" id="PF13478"/>
    </source>
</evidence>
<reference evidence="4 5" key="1">
    <citation type="submission" date="2023-07" db="EMBL/GenBank/DDBJ databases">
        <title>Genomic Encyclopedia of Type Strains, Phase IV (KMG-IV): sequencing the most valuable type-strain genomes for metagenomic binning, comparative biology and taxonomic classification.</title>
        <authorList>
            <person name="Goeker M."/>
        </authorList>
    </citation>
    <scope>NUCLEOTIDE SEQUENCE [LARGE SCALE GENOMIC DNA]</scope>
    <source>
        <strain evidence="4 5">DSM 2457</strain>
    </source>
</reference>
<dbReference type="Pfam" id="PF12804">
    <property type="entry name" value="NTP_transf_3"/>
    <property type="match status" value="1"/>
</dbReference>
<protein>
    <submittedName>
        <fullName evidence="4">CTP:molybdopterin cytidylyltransferase MocA/xanthine/CO dehydrogenase XdhC/CoxF family maturation factor</fullName>
    </submittedName>
</protein>
<keyword evidence="4" id="KW-0548">Nucleotidyltransferase</keyword>
<sequence>MDLALLDELNAERAARRAAVLVTDLDGGAQRLVRAGDAAADPLAPHLAEALRSGRSGKVEAEGRRLFLTVQLPAPRLVITGAVHISQVLAPMAAAVGFAVTIIDPRTAFATPERFPGVDVRALWPQDALAERPLDPFTAVAVLAHDPKIDDPALEAALSAGCFYVGALGSRKSHAGRRARLAERGVARAALERIRAPIGLDIGAATPAEIAVSILAQLVGELRRRPARPPAALVLAAGQGTRLPGAHKLTLPLGGVPLVRRAVEAALAARARPVIVVTGHEDALVRKALDGLDVTFAPNPDFARGLSTSLRTGVAALPKETERVVVLLGDMPKVEPALIDRLADALDPAQGRLAAVPVAGGRHGNPVALARALFPALTTLEGDVGARRILADNPDFVVEVPVEGEGAFVDVDTREDLEALEIHEIAAAASDVDAAAALEAMRAEDA</sequence>
<dbReference type="CDD" id="cd04182">
    <property type="entry name" value="GT_2_like_f"/>
    <property type="match status" value="1"/>
</dbReference>
<evidence type="ECO:0000256" key="1">
    <source>
        <dbReference type="ARBA" id="ARBA00022842"/>
    </source>
</evidence>
<dbReference type="PANTHER" id="PTHR43777:SF1">
    <property type="entry name" value="MOLYBDENUM COFACTOR CYTIDYLYLTRANSFERASE"/>
    <property type="match status" value="1"/>
</dbReference>
<feature type="domain" description="XdhC Rossmann" evidence="3">
    <location>
        <begin position="77"/>
        <end position="218"/>
    </location>
</feature>
<dbReference type="Gene3D" id="3.40.50.720">
    <property type="entry name" value="NAD(P)-binding Rossmann-like Domain"/>
    <property type="match status" value="1"/>
</dbReference>
<dbReference type="Pfam" id="PF13478">
    <property type="entry name" value="XdhC_C"/>
    <property type="match status" value="1"/>
</dbReference>
<feature type="domain" description="MobA-like NTP transferase" evidence="2">
    <location>
        <begin position="232"/>
        <end position="392"/>
    </location>
</feature>
<dbReference type="GO" id="GO:0016779">
    <property type="term" value="F:nucleotidyltransferase activity"/>
    <property type="evidence" value="ECO:0007669"/>
    <property type="project" value="UniProtKB-KW"/>
</dbReference>
<dbReference type="RefSeq" id="WP_307018391.1">
    <property type="nucleotide sequence ID" value="NZ_JAUSUI010000001.1"/>
</dbReference>
<dbReference type="Gene3D" id="3.90.550.10">
    <property type="entry name" value="Spore Coat Polysaccharide Biosynthesis Protein SpsA, Chain A"/>
    <property type="match status" value="1"/>
</dbReference>